<protein>
    <submittedName>
        <fullName evidence="2">Uncharacterized protein</fullName>
    </submittedName>
</protein>
<feature type="region of interest" description="Disordered" evidence="1">
    <location>
        <begin position="321"/>
        <end position="387"/>
    </location>
</feature>
<dbReference type="Proteomes" id="UP000036947">
    <property type="component" value="Unassembled WGS sequence"/>
</dbReference>
<reference evidence="2 3" key="1">
    <citation type="journal article" date="2015" name="BMC Genomics">
        <title>The genome of the truffle-parasite Tolypocladium ophioglossoides and the evolution of antifungal peptaibiotics.</title>
        <authorList>
            <person name="Quandt C.A."/>
            <person name="Bushley K.E."/>
            <person name="Spatafora J.W."/>
        </authorList>
    </citation>
    <scope>NUCLEOTIDE SEQUENCE [LARGE SCALE GENOMIC DNA]</scope>
    <source>
        <strain evidence="2 3">CBS 100239</strain>
    </source>
</reference>
<feature type="region of interest" description="Disordered" evidence="1">
    <location>
        <begin position="418"/>
        <end position="466"/>
    </location>
</feature>
<feature type="region of interest" description="Disordered" evidence="1">
    <location>
        <begin position="172"/>
        <end position="214"/>
    </location>
</feature>
<name>A0A0L0N1U0_TOLOC</name>
<gene>
    <name evidence="2" type="ORF">TOPH_07584</name>
</gene>
<sequence length="625" mass="69183">MEQTCRNITGVHEDFRLPKSYPPYEATIQGGSERERTDDVTAFSPGPSIVQGPEASEIATSWLPCEFLQPSGCRMTFPLHDVEPWIEHMISQHLHDKFPSHGACWFCDHVEISMALGRQEDREKSYRRRMHHIAEHFRGGKTFVDNRWDFSFLIHYDWALLQSASQQSEVRPAQGTSFAYPPPSREPKICMPPQVEAQSPTATEARESLPTNPFDTSRRQVLATAAERKHQTPHTTLIHVMQEKTDTLAMVGPPLICGRYIVTADDCREMCKFKKDSSRHTDDSGYLTAFTKNDGGTTAPSSDAFKQCMATMSGESIRSVDSGYHSAGSIAKRQKKRDLDGLGPEHCPVPGGSKGFPFNSRLKRYHTQSENSGQHAELAKNSQDKHDAYTTGASKVESLVDNQAPVLAIELARETNLSTPQATALDPQEVTSTGKENSQFLGETTSTEELSRSPSPWQACGLPGENSRLDNTLIRSLSWIMNNRLGGETTDPEARSRCSSSQPDFHTDSETTESLEGVTTHAGGSSSNEPLGHLYGQGTASVASTGCKTGNKRQLLPVDQRQGQDEEDDPGQKRQKSSENTPERPFTRPRFACPYQRYDPIGSPFCCMPSPKNPDGGADTFPRIK</sequence>
<feature type="compositionally biased region" description="Polar residues" evidence="1">
    <location>
        <begin position="538"/>
        <end position="548"/>
    </location>
</feature>
<proteinExistence type="predicted"/>
<dbReference type="EMBL" id="LFRF01000032">
    <property type="protein sequence ID" value="KND87785.1"/>
    <property type="molecule type" value="Genomic_DNA"/>
</dbReference>
<accession>A0A0L0N1U0</accession>
<evidence type="ECO:0000313" key="3">
    <source>
        <dbReference type="Proteomes" id="UP000036947"/>
    </source>
</evidence>
<feature type="region of interest" description="Disordered" evidence="1">
    <location>
        <begin position="485"/>
        <end position="625"/>
    </location>
</feature>
<feature type="compositionally biased region" description="Polar residues" evidence="1">
    <location>
        <begin position="429"/>
        <end position="456"/>
    </location>
</feature>
<evidence type="ECO:0000313" key="2">
    <source>
        <dbReference type="EMBL" id="KND87785.1"/>
    </source>
</evidence>
<dbReference type="OrthoDB" id="409136at2759"/>
<keyword evidence="3" id="KW-1185">Reference proteome</keyword>
<dbReference type="AlphaFoldDB" id="A0A0L0N1U0"/>
<evidence type="ECO:0000256" key="1">
    <source>
        <dbReference type="SAM" id="MobiDB-lite"/>
    </source>
</evidence>
<organism evidence="2 3">
    <name type="scientific">Tolypocladium ophioglossoides (strain CBS 100239)</name>
    <name type="common">Snaketongue truffleclub</name>
    <name type="synonym">Elaphocordyceps ophioglossoides</name>
    <dbReference type="NCBI Taxonomy" id="1163406"/>
    <lineage>
        <taxon>Eukaryota</taxon>
        <taxon>Fungi</taxon>
        <taxon>Dikarya</taxon>
        <taxon>Ascomycota</taxon>
        <taxon>Pezizomycotina</taxon>
        <taxon>Sordariomycetes</taxon>
        <taxon>Hypocreomycetidae</taxon>
        <taxon>Hypocreales</taxon>
        <taxon>Ophiocordycipitaceae</taxon>
        <taxon>Tolypocladium</taxon>
    </lineage>
</organism>
<dbReference type="STRING" id="1163406.A0A0L0N1U0"/>
<comment type="caution">
    <text evidence="2">The sequence shown here is derived from an EMBL/GenBank/DDBJ whole genome shotgun (WGS) entry which is preliminary data.</text>
</comment>